<gene>
    <name evidence="10" type="ORF">ACFSGX_04530</name>
</gene>
<dbReference type="InterPro" id="IPR036259">
    <property type="entry name" value="MFS_trans_sf"/>
</dbReference>
<dbReference type="InterPro" id="IPR020846">
    <property type="entry name" value="MFS_dom"/>
</dbReference>
<feature type="transmembrane region" description="Helical" evidence="8">
    <location>
        <begin position="139"/>
        <end position="160"/>
    </location>
</feature>
<feature type="transmembrane region" description="Helical" evidence="8">
    <location>
        <begin position="235"/>
        <end position="254"/>
    </location>
</feature>
<evidence type="ECO:0000313" key="10">
    <source>
        <dbReference type="EMBL" id="MFD1950037.1"/>
    </source>
</evidence>
<feature type="transmembrane region" description="Helical" evidence="8">
    <location>
        <begin position="85"/>
        <end position="114"/>
    </location>
</feature>
<evidence type="ECO:0000256" key="3">
    <source>
        <dbReference type="ARBA" id="ARBA00022448"/>
    </source>
</evidence>
<sequence>MAEAAAPKPLSGATLAIVAVGLGLANFTVVLDQTVANVSVTHIAGGLAVSPTQGTWVITSYAVAEAISVPLTGWVANRFGAVKTFTFGLCGFSLFSMLCGLSSSLSMLVAFRILQGLSGGPLMPLSQSLMLRIFPKDKAAVALGIWAMTTVVAPILGPILGGSISDNWSWPWIFYINVPIVAVCLTVAVPKLRQFETPTERQPIDVIGLALLVTWVAAFQIVLDTGREHDWFASPVVTGGAIVAAVGFVAFVIWELTEKNPIVDLRIFRHLGFSMATVTMALAFGTFFATIVLIPLWLQGVLGYTATDSGHVTAFVGVFAVVMSPIAARLIPKVDVRLLICFGIVWLGATSLMRARWSADSDFWTLAMPQLVQGLGMPFFFIGITTLALGSVLPRETTSAAGLLSFLRTLSAAIGASVAQTIWEQRERLNRSDLVSTLNDPGSLLSNLQAGGMTPDQSRSVLDRLVEVQAATLSVDQVFLAAAALFGIAAITVWFAPRPKREADTSAAH</sequence>
<comment type="caution">
    <text evidence="10">The sequence shown here is derived from an EMBL/GenBank/DDBJ whole genome shotgun (WGS) entry which is preliminary data.</text>
</comment>
<dbReference type="PANTHER" id="PTHR42718:SF9">
    <property type="entry name" value="MAJOR FACILITATOR SUPERFAMILY MULTIDRUG TRANSPORTER MFSC"/>
    <property type="match status" value="1"/>
</dbReference>
<evidence type="ECO:0000256" key="5">
    <source>
        <dbReference type="ARBA" id="ARBA00022692"/>
    </source>
</evidence>
<accession>A0ABW4TWG9</accession>
<name>A0ABW4TWG9_9SPHN</name>
<keyword evidence="4" id="KW-1003">Cell membrane</keyword>
<keyword evidence="5 8" id="KW-0812">Transmembrane</keyword>
<feature type="transmembrane region" description="Helical" evidence="8">
    <location>
        <begin position="172"/>
        <end position="192"/>
    </location>
</feature>
<feature type="transmembrane region" description="Helical" evidence="8">
    <location>
        <begin position="204"/>
        <end position="223"/>
    </location>
</feature>
<comment type="subcellular location">
    <subcellularLocation>
        <location evidence="1">Cell membrane</location>
        <topology evidence="1">Multi-pass membrane protein</topology>
    </subcellularLocation>
</comment>
<reference evidence="11" key="1">
    <citation type="journal article" date="2019" name="Int. J. Syst. Evol. Microbiol.">
        <title>The Global Catalogue of Microorganisms (GCM) 10K type strain sequencing project: providing services to taxonomists for standard genome sequencing and annotation.</title>
        <authorList>
            <consortium name="The Broad Institute Genomics Platform"/>
            <consortium name="The Broad Institute Genome Sequencing Center for Infectious Disease"/>
            <person name="Wu L."/>
            <person name="Ma J."/>
        </authorList>
    </citation>
    <scope>NUCLEOTIDE SEQUENCE [LARGE SCALE GENOMIC DNA]</scope>
    <source>
        <strain evidence="11">CGMCC 1.12702</strain>
    </source>
</reference>
<evidence type="ECO:0000256" key="7">
    <source>
        <dbReference type="ARBA" id="ARBA00023136"/>
    </source>
</evidence>
<protein>
    <submittedName>
        <fullName evidence="10">DHA2 family efflux MFS transporter permease subunit</fullName>
    </submittedName>
</protein>
<feature type="transmembrane region" description="Helical" evidence="8">
    <location>
        <begin position="375"/>
        <end position="393"/>
    </location>
</feature>
<evidence type="ECO:0000256" key="4">
    <source>
        <dbReference type="ARBA" id="ARBA00022475"/>
    </source>
</evidence>
<evidence type="ECO:0000256" key="2">
    <source>
        <dbReference type="ARBA" id="ARBA00008537"/>
    </source>
</evidence>
<dbReference type="Pfam" id="PF07690">
    <property type="entry name" value="MFS_1"/>
    <property type="match status" value="1"/>
</dbReference>
<keyword evidence="3" id="KW-0813">Transport</keyword>
<dbReference type="Gene3D" id="1.20.1250.20">
    <property type="entry name" value="MFS general substrate transporter like domains"/>
    <property type="match status" value="1"/>
</dbReference>
<dbReference type="Proteomes" id="UP001597400">
    <property type="component" value="Unassembled WGS sequence"/>
</dbReference>
<evidence type="ECO:0000256" key="1">
    <source>
        <dbReference type="ARBA" id="ARBA00004651"/>
    </source>
</evidence>
<feature type="transmembrane region" description="Helical" evidence="8">
    <location>
        <begin position="275"/>
        <end position="298"/>
    </location>
</feature>
<evidence type="ECO:0000256" key="6">
    <source>
        <dbReference type="ARBA" id="ARBA00022989"/>
    </source>
</evidence>
<feature type="domain" description="Major facilitator superfamily (MFS) profile" evidence="9">
    <location>
        <begin position="18"/>
        <end position="501"/>
    </location>
</feature>
<feature type="transmembrane region" description="Helical" evidence="8">
    <location>
        <begin position="405"/>
        <end position="423"/>
    </location>
</feature>
<comment type="similarity">
    <text evidence="2">Belongs to the major facilitator superfamily. EmrB family.</text>
</comment>
<keyword evidence="11" id="KW-1185">Reference proteome</keyword>
<evidence type="ECO:0000313" key="11">
    <source>
        <dbReference type="Proteomes" id="UP001597400"/>
    </source>
</evidence>
<dbReference type="PROSITE" id="PS50850">
    <property type="entry name" value="MFS"/>
    <property type="match status" value="1"/>
</dbReference>
<evidence type="ECO:0000256" key="8">
    <source>
        <dbReference type="SAM" id="Phobius"/>
    </source>
</evidence>
<feature type="transmembrane region" description="Helical" evidence="8">
    <location>
        <begin position="478"/>
        <end position="496"/>
    </location>
</feature>
<dbReference type="SUPFAM" id="SSF103473">
    <property type="entry name" value="MFS general substrate transporter"/>
    <property type="match status" value="1"/>
</dbReference>
<dbReference type="PANTHER" id="PTHR42718">
    <property type="entry name" value="MAJOR FACILITATOR SUPERFAMILY MULTIDRUG TRANSPORTER MFSC"/>
    <property type="match status" value="1"/>
</dbReference>
<dbReference type="NCBIfam" id="TIGR00711">
    <property type="entry name" value="efflux_EmrB"/>
    <property type="match status" value="1"/>
</dbReference>
<evidence type="ECO:0000259" key="9">
    <source>
        <dbReference type="PROSITE" id="PS50850"/>
    </source>
</evidence>
<dbReference type="InterPro" id="IPR011701">
    <property type="entry name" value="MFS"/>
</dbReference>
<dbReference type="InterPro" id="IPR004638">
    <property type="entry name" value="EmrB-like"/>
</dbReference>
<organism evidence="10 11">
    <name type="scientific">Sphingomonas arantia</name>
    <dbReference type="NCBI Taxonomy" id="1460676"/>
    <lineage>
        <taxon>Bacteria</taxon>
        <taxon>Pseudomonadati</taxon>
        <taxon>Pseudomonadota</taxon>
        <taxon>Alphaproteobacteria</taxon>
        <taxon>Sphingomonadales</taxon>
        <taxon>Sphingomonadaceae</taxon>
        <taxon>Sphingomonas</taxon>
    </lineage>
</organism>
<dbReference type="EMBL" id="JBHUGS010000001">
    <property type="protein sequence ID" value="MFD1950037.1"/>
    <property type="molecule type" value="Genomic_DNA"/>
</dbReference>
<feature type="transmembrane region" description="Helical" evidence="8">
    <location>
        <begin position="338"/>
        <end position="355"/>
    </location>
</feature>
<dbReference type="RefSeq" id="WP_380927799.1">
    <property type="nucleotide sequence ID" value="NZ_JBHUGS010000001.1"/>
</dbReference>
<keyword evidence="6 8" id="KW-1133">Transmembrane helix</keyword>
<dbReference type="Gene3D" id="1.20.1720.10">
    <property type="entry name" value="Multidrug resistance protein D"/>
    <property type="match status" value="1"/>
</dbReference>
<feature type="transmembrane region" description="Helical" evidence="8">
    <location>
        <begin position="310"/>
        <end position="331"/>
    </location>
</feature>
<dbReference type="CDD" id="cd17503">
    <property type="entry name" value="MFS_LmrB_MDR_like"/>
    <property type="match status" value="1"/>
</dbReference>
<proteinExistence type="inferred from homology"/>
<feature type="transmembrane region" description="Helical" evidence="8">
    <location>
        <begin position="12"/>
        <end position="31"/>
    </location>
</feature>
<keyword evidence="7 8" id="KW-0472">Membrane</keyword>